<dbReference type="Pfam" id="PF00753">
    <property type="entry name" value="Lactamase_B"/>
    <property type="match status" value="1"/>
</dbReference>
<protein>
    <recommendedName>
        <fullName evidence="2">Metallo-beta-lactamase domain-containing protein</fullName>
    </recommendedName>
</protein>
<evidence type="ECO:0000313" key="3">
    <source>
        <dbReference type="EMBL" id="KGA20701.1"/>
    </source>
</evidence>
<reference evidence="3" key="1">
    <citation type="submission" date="2014-06" db="EMBL/GenBank/DDBJ databases">
        <title>Key roles for freshwater Actinobacteria revealed by deep metagenomic sequencing.</title>
        <authorList>
            <person name="Ghai R."/>
            <person name="Mizuno C.M."/>
            <person name="Picazo A."/>
            <person name="Camacho A."/>
            <person name="Rodriguez-Valera F."/>
        </authorList>
    </citation>
    <scope>NUCLEOTIDE SEQUENCE</scope>
</reference>
<dbReference type="GO" id="GO:0042781">
    <property type="term" value="F:3'-tRNA processing endoribonuclease activity"/>
    <property type="evidence" value="ECO:0007669"/>
    <property type="project" value="TreeGrafter"/>
</dbReference>
<keyword evidence="1" id="KW-0378">Hydrolase</keyword>
<evidence type="ECO:0000256" key="1">
    <source>
        <dbReference type="ARBA" id="ARBA00022801"/>
    </source>
</evidence>
<dbReference type="Gene3D" id="3.60.15.10">
    <property type="entry name" value="Ribonuclease Z/Hydroxyacylglutathione hydrolase-like"/>
    <property type="match status" value="1"/>
</dbReference>
<organism evidence="3">
    <name type="scientific">freshwater metagenome</name>
    <dbReference type="NCBI Taxonomy" id="449393"/>
    <lineage>
        <taxon>unclassified sequences</taxon>
        <taxon>metagenomes</taxon>
        <taxon>ecological metagenomes</taxon>
    </lineage>
</organism>
<evidence type="ECO:0000259" key="2">
    <source>
        <dbReference type="SMART" id="SM00849"/>
    </source>
</evidence>
<dbReference type="CDD" id="cd07719">
    <property type="entry name" value="arylsulfatase_AtsA-like_MBL-fold"/>
    <property type="match status" value="1"/>
</dbReference>
<dbReference type="PANTHER" id="PTHR46018:SF2">
    <property type="entry name" value="ZINC PHOSPHODIESTERASE ELAC PROTEIN 1"/>
    <property type="match status" value="1"/>
</dbReference>
<sequence length="287" mass="31363">MTTTVTLTGTGLPNVAPGRAGAGVFVKHNDVVVQFDAGRATCNRLIEAGLRLADLDAVFITHIHSDHVFGLAELVLSRWIETQFDKVAIPLPIFAPSGGAARFVKRMLEPYEEDTHIRREHTGSREVVLDAREFPASFTVAEIWASEDRAVVVESVAVHHEPVPDAVAYRVTTPDGSVVISGDTRVCQEVEDFSRNANVLVHEAFRRAPLEPFMETFPRINSILDYHSDSISLGAMAQRAQVQTLMLTHLGPPPSNEAEEQAFSDDVKAGGYTGNCLVGRDLMSVTF</sequence>
<dbReference type="InterPro" id="IPR001279">
    <property type="entry name" value="Metallo-B-lactamas"/>
</dbReference>
<accession>A0A094R148</accession>
<name>A0A094R148_9ZZZZ</name>
<dbReference type="InterPro" id="IPR036866">
    <property type="entry name" value="RibonucZ/Hydroxyglut_hydro"/>
</dbReference>
<dbReference type="SMART" id="SM00849">
    <property type="entry name" value="Lactamase_B"/>
    <property type="match status" value="1"/>
</dbReference>
<dbReference type="InterPro" id="IPR044094">
    <property type="entry name" value="AtsA-like_MBL-fold"/>
</dbReference>
<dbReference type="EMBL" id="JNSL01000020">
    <property type="protein sequence ID" value="KGA20701.1"/>
    <property type="molecule type" value="Genomic_DNA"/>
</dbReference>
<proteinExistence type="predicted"/>
<dbReference type="PANTHER" id="PTHR46018">
    <property type="entry name" value="ZINC PHOSPHODIESTERASE ELAC PROTEIN 1"/>
    <property type="match status" value="1"/>
</dbReference>
<gene>
    <name evidence="3" type="ORF">GM51_5020</name>
</gene>
<comment type="caution">
    <text evidence="3">The sequence shown here is derived from an EMBL/GenBank/DDBJ whole genome shotgun (WGS) entry which is preliminary data.</text>
</comment>
<dbReference type="SUPFAM" id="SSF56281">
    <property type="entry name" value="Metallo-hydrolase/oxidoreductase"/>
    <property type="match status" value="1"/>
</dbReference>
<dbReference type="AlphaFoldDB" id="A0A094R148"/>
<feature type="domain" description="Metallo-beta-lactamase" evidence="2">
    <location>
        <begin position="20"/>
        <end position="227"/>
    </location>
</feature>